<feature type="transmembrane region" description="Helical" evidence="6">
    <location>
        <begin position="275"/>
        <end position="293"/>
    </location>
</feature>
<dbReference type="Proteomes" id="UP000325161">
    <property type="component" value="Chromosome"/>
</dbReference>
<evidence type="ECO:0000256" key="6">
    <source>
        <dbReference type="SAM" id="Phobius"/>
    </source>
</evidence>
<dbReference type="Gene3D" id="1.20.1250.20">
    <property type="entry name" value="MFS general substrate transporter like domains"/>
    <property type="match status" value="2"/>
</dbReference>
<feature type="transmembrane region" description="Helical" evidence="6">
    <location>
        <begin position="370"/>
        <end position="391"/>
    </location>
</feature>
<keyword evidence="3 6" id="KW-0812">Transmembrane</keyword>
<dbReference type="SUPFAM" id="SSF103473">
    <property type="entry name" value="MFS general substrate transporter"/>
    <property type="match status" value="1"/>
</dbReference>
<dbReference type="PANTHER" id="PTHR43124">
    <property type="entry name" value="PURINE EFFLUX PUMP PBUE"/>
    <property type="match status" value="1"/>
</dbReference>
<keyword evidence="2" id="KW-1003">Cell membrane</keyword>
<feature type="transmembrane region" description="Helical" evidence="6">
    <location>
        <begin position="98"/>
        <end position="119"/>
    </location>
</feature>
<dbReference type="OrthoDB" id="5291895at2"/>
<organism evidence="8 9">
    <name type="scientific">Pigmentiphaga aceris</name>
    <dbReference type="NCBI Taxonomy" id="1940612"/>
    <lineage>
        <taxon>Bacteria</taxon>
        <taxon>Pseudomonadati</taxon>
        <taxon>Pseudomonadota</taxon>
        <taxon>Betaproteobacteria</taxon>
        <taxon>Burkholderiales</taxon>
        <taxon>Alcaligenaceae</taxon>
        <taxon>Pigmentiphaga</taxon>
    </lineage>
</organism>
<feature type="transmembrane region" description="Helical" evidence="6">
    <location>
        <begin position="75"/>
        <end position="92"/>
    </location>
</feature>
<feature type="transmembrane region" description="Helical" evidence="6">
    <location>
        <begin position="210"/>
        <end position="230"/>
    </location>
</feature>
<dbReference type="InterPro" id="IPR036259">
    <property type="entry name" value="MFS_trans_sf"/>
</dbReference>
<feature type="transmembrane region" description="Helical" evidence="6">
    <location>
        <begin position="339"/>
        <end position="358"/>
    </location>
</feature>
<feature type="transmembrane region" description="Helical" evidence="6">
    <location>
        <begin position="131"/>
        <end position="153"/>
    </location>
</feature>
<feature type="transmembrane region" description="Helical" evidence="6">
    <location>
        <begin position="159"/>
        <end position="181"/>
    </location>
</feature>
<feature type="transmembrane region" description="Helical" evidence="6">
    <location>
        <begin position="42"/>
        <end position="63"/>
    </location>
</feature>
<evidence type="ECO:0000256" key="4">
    <source>
        <dbReference type="ARBA" id="ARBA00022989"/>
    </source>
</evidence>
<feature type="transmembrane region" description="Helical" evidence="6">
    <location>
        <begin position="299"/>
        <end position="319"/>
    </location>
</feature>
<evidence type="ECO:0000313" key="9">
    <source>
        <dbReference type="Proteomes" id="UP000325161"/>
    </source>
</evidence>
<dbReference type="PANTHER" id="PTHR43124:SF3">
    <property type="entry name" value="CHLORAMPHENICOL EFFLUX PUMP RV0191"/>
    <property type="match status" value="1"/>
</dbReference>
<feature type="domain" description="Major facilitator superfamily (MFS) profile" evidence="7">
    <location>
        <begin position="7"/>
        <end position="395"/>
    </location>
</feature>
<evidence type="ECO:0000256" key="1">
    <source>
        <dbReference type="ARBA" id="ARBA00004651"/>
    </source>
</evidence>
<keyword evidence="5 6" id="KW-0472">Membrane</keyword>
<feature type="transmembrane region" description="Helical" evidence="6">
    <location>
        <begin position="250"/>
        <end position="268"/>
    </location>
</feature>
<evidence type="ECO:0000313" key="8">
    <source>
        <dbReference type="EMBL" id="QEI05183.1"/>
    </source>
</evidence>
<dbReference type="KEGG" id="pacr:FXN63_04535"/>
<name>A0A5C0AV16_9BURK</name>
<protein>
    <submittedName>
        <fullName evidence="8">MFS transporter</fullName>
    </submittedName>
</protein>
<dbReference type="GO" id="GO:0005886">
    <property type="term" value="C:plasma membrane"/>
    <property type="evidence" value="ECO:0007669"/>
    <property type="project" value="UniProtKB-SubCell"/>
</dbReference>
<dbReference type="InterPro" id="IPR020846">
    <property type="entry name" value="MFS_dom"/>
</dbReference>
<evidence type="ECO:0000256" key="2">
    <source>
        <dbReference type="ARBA" id="ARBA00022475"/>
    </source>
</evidence>
<keyword evidence="9" id="KW-1185">Reference proteome</keyword>
<proteinExistence type="predicted"/>
<reference evidence="8 9" key="1">
    <citation type="submission" date="2019-08" db="EMBL/GenBank/DDBJ databases">
        <title>Amphibian skin-associated Pigmentiphaga: genome sequence and occurrence across geography and hosts.</title>
        <authorList>
            <person name="Bletz M.C."/>
            <person name="Bunk B."/>
            <person name="Sproeer C."/>
            <person name="Biwer P."/>
            <person name="Reiter S."/>
            <person name="Rabemananjara F.C.E."/>
            <person name="Schulz S."/>
            <person name="Overmann J."/>
            <person name="Vences M."/>
        </authorList>
    </citation>
    <scope>NUCLEOTIDE SEQUENCE [LARGE SCALE GENOMIC DNA]</scope>
    <source>
        <strain evidence="8 9">Mada1488</strain>
    </source>
</reference>
<evidence type="ECO:0000256" key="5">
    <source>
        <dbReference type="ARBA" id="ARBA00023136"/>
    </source>
</evidence>
<evidence type="ECO:0000259" key="7">
    <source>
        <dbReference type="PROSITE" id="PS50850"/>
    </source>
</evidence>
<accession>A0A5C0AV16</accession>
<dbReference type="InterPro" id="IPR050189">
    <property type="entry name" value="MFS_Efflux_Transporters"/>
</dbReference>
<sequence>MTPTTKALVALTGAYTLSQFFRSYIAVIAPELSRDLDLGPSGFGWLSSVFFLSFAVAQIPVGIAFDRYGVGRPSMILMIVGIFSALLFAAAPHPAFSMIAQSGLGFACAPLYMGLIYYAARHLHDHRYVQVISMVGAVGSVGALLAATPLGWATEVIGWRISVGLSALLALAAALSLYRWVDDRPVTPPPRQPLGTTLWSCVTLFRQPGIWPLVPVCFTMAAGSAFRNAWGGPYLAAVYELDPVARGQAMSVVSVLGLIAAFSLAPLVKRWRPKHVAVSWLIAGVVGGTFHAIVPAANLGLSIFVIALLFSVANIHPLVMSQGKELISPEVRGRGLGVLNTFVFLGSALISAGFGWIIRAAQDYGLSDAAGYGWLFFTSAFLLFVGLVPYLRSRS</sequence>
<dbReference type="EMBL" id="CP043046">
    <property type="protein sequence ID" value="QEI05183.1"/>
    <property type="molecule type" value="Genomic_DNA"/>
</dbReference>
<gene>
    <name evidence="8" type="ORF">FXN63_04535</name>
</gene>
<dbReference type="PROSITE" id="PS50850">
    <property type="entry name" value="MFS"/>
    <property type="match status" value="1"/>
</dbReference>
<comment type="subcellular location">
    <subcellularLocation>
        <location evidence="1">Cell membrane</location>
        <topology evidence="1">Multi-pass membrane protein</topology>
    </subcellularLocation>
</comment>
<keyword evidence="4 6" id="KW-1133">Transmembrane helix</keyword>
<dbReference type="Pfam" id="PF07690">
    <property type="entry name" value="MFS_1"/>
    <property type="match status" value="1"/>
</dbReference>
<dbReference type="AlphaFoldDB" id="A0A5C0AV16"/>
<dbReference type="RefSeq" id="WP_148813245.1">
    <property type="nucleotide sequence ID" value="NZ_CP043046.1"/>
</dbReference>
<dbReference type="InterPro" id="IPR011701">
    <property type="entry name" value="MFS"/>
</dbReference>
<dbReference type="GO" id="GO:0022857">
    <property type="term" value="F:transmembrane transporter activity"/>
    <property type="evidence" value="ECO:0007669"/>
    <property type="project" value="InterPro"/>
</dbReference>
<evidence type="ECO:0000256" key="3">
    <source>
        <dbReference type="ARBA" id="ARBA00022692"/>
    </source>
</evidence>